<evidence type="ECO:0000256" key="2">
    <source>
        <dbReference type="ARBA" id="ARBA00023268"/>
    </source>
</evidence>
<keyword evidence="5" id="KW-0012">Acyltransferase</keyword>
<keyword evidence="6" id="KW-1185">Reference proteome</keyword>
<dbReference type="SMART" id="SM00827">
    <property type="entry name" value="PKS_AT"/>
    <property type="match status" value="1"/>
</dbReference>
<evidence type="ECO:0000256" key="1">
    <source>
        <dbReference type="ARBA" id="ARBA00022679"/>
    </source>
</evidence>
<feature type="domain" description="Malonyl-CoA:ACP transacylase (MAT)" evidence="4">
    <location>
        <begin position="38"/>
        <end position="234"/>
    </location>
</feature>
<evidence type="ECO:0000313" key="5">
    <source>
        <dbReference type="EMBL" id="MFC4330718.1"/>
    </source>
</evidence>
<accession>A0ABV8TJ34</accession>
<dbReference type="SUPFAM" id="SSF52151">
    <property type="entry name" value="FabD/lysophospholipase-like"/>
    <property type="match status" value="1"/>
</dbReference>
<dbReference type="PANTHER" id="PTHR43775">
    <property type="entry name" value="FATTY ACID SYNTHASE"/>
    <property type="match status" value="1"/>
</dbReference>
<proteinExistence type="predicted"/>
<dbReference type="Pfam" id="PF00698">
    <property type="entry name" value="Acyl_transf_1"/>
    <property type="match status" value="1"/>
</dbReference>
<protein>
    <submittedName>
        <fullName evidence="5">Acyltransferase domain-containing protein</fullName>
    </submittedName>
</protein>
<dbReference type="Gene3D" id="3.40.366.10">
    <property type="entry name" value="Malonyl-Coenzyme A Acyl Carrier Protein, domain 2"/>
    <property type="match status" value="1"/>
</dbReference>
<comment type="caution">
    <text evidence="5">The sequence shown here is derived from an EMBL/GenBank/DDBJ whole genome shotgun (WGS) entry which is preliminary data.</text>
</comment>
<evidence type="ECO:0000259" key="4">
    <source>
        <dbReference type="SMART" id="SM00827"/>
    </source>
</evidence>
<gene>
    <name evidence="5" type="ORF">ACFPC0_23625</name>
</gene>
<dbReference type="EMBL" id="JBHSDP010000024">
    <property type="protein sequence ID" value="MFC4330718.1"/>
    <property type="molecule type" value="Genomic_DNA"/>
</dbReference>
<dbReference type="InterPro" id="IPR014043">
    <property type="entry name" value="Acyl_transferase_dom"/>
</dbReference>
<reference evidence="6" key="1">
    <citation type="journal article" date="2019" name="Int. J. Syst. Evol. Microbiol.">
        <title>The Global Catalogue of Microorganisms (GCM) 10K type strain sequencing project: providing services to taxonomists for standard genome sequencing and annotation.</title>
        <authorList>
            <consortium name="The Broad Institute Genomics Platform"/>
            <consortium name="The Broad Institute Genome Sequencing Center for Infectious Disease"/>
            <person name="Wu L."/>
            <person name="Ma J."/>
        </authorList>
    </citation>
    <scope>NUCLEOTIDE SEQUENCE [LARGE SCALE GENOMIC DNA]</scope>
    <source>
        <strain evidence="6">PCU 347</strain>
    </source>
</reference>
<dbReference type="InterPro" id="IPR016035">
    <property type="entry name" value="Acyl_Trfase/lysoPLipase"/>
</dbReference>
<dbReference type="RefSeq" id="WP_381741730.1">
    <property type="nucleotide sequence ID" value="NZ_JBHSDP010000024.1"/>
</dbReference>
<name>A0ABV8TJ34_9ACTN</name>
<evidence type="ECO:0000313" key="6">
    <source>
        <dbReference type="Proteomes" id="UP001595824"/>
    </source>
</evidence>
<keyword evidence="2" id="KW-0511">Multifunctional enzyme</keyword>
<sequence length="234" mass="24676">MTAVPTGTALRPAGRQRPPVPGSVEGGTAVLFPRARRVRPGMARALYGTFPAFRGEFDTVCRALDPRLSLPLAVAVFAPERGVDSRLLHRMDFGRAALFAYQVALYRTWQDWGLRIAAVAGDGVGALTAAHVTGRLDLRTAARRALTGRRTRGRDEARAVRVLRTTGSRRVLACGPAAEGTLAAGAEGCAVVGDVPGLLTAVAGLQLCGPRIDWDGLWHSGRPGPAVAASAPRR</sequence>
<keyword evidence="1" id="KW-0808">Transferase</keyword>
<dbReference type="InterPro" id="IPR050091">
    <property type="entry name" value="PKS_NRPS_Biosynth_Enz"/>
</dbReference>
<evidence type="ECO:0000256" key="3">
    <source>
        <dbReference type="SAM" id="MobiDB-lite"/>
    </source>
</evidence>
<dbReference type="Proteomes" id="UP001595824">
    <property type="component" value="Unassembled WGS sequence"/>
</dbReference>
<feature type="region of interest" description="Disordered" evidence="3">
    <location>
        <begin position="1"/>
        <end position="24"/>
    </location>
</feature>
<dbReference type="GO" id="GO:0016746">
    <property type="term" value="F:acyltransferase activity"/>
    <property type="evidence" value="ECO:0007669"/>
    <property type="project" value="UniProtKB-KW"/>
</dbReference>
<organism evidence="5 6">
    <name type="scientific">Streptomyces andamanensis</name>
    <dbReference type="NCBI Taxonomy" id="1565035"/>
    <lineage>
        <taxon>Bacteria</taxon>
        <taxon>Bacillati</taxon>
        <taxon>Actinomycetota</taxon>
        <taxon>Actinomycetes</taxon>
        <taxon>Kitasatosporales</taxon>
        <taxon>Streptomycetaceae</taxon>
        <taxon>Streptomyces</taxon>
    </lineage>
</organism>
<dbReference type="InterPro" id="IPR001227">
    <property type="entry name" value="Ac_transferase_dom_sf"/>
</dbReference>
<dbReference type="PANTHER" id="PTHR43775:SF51">
    <property type="entry name" value="INACTIVE PHENOLPHTHIOCEROL SYNTHESIS POLYKETIDE SYNTHASE TYPE I PKS1-RELATED"/>
    <property type="match status" value="1"/>
</dbReference>